<keyword evidence="3" id="KW-0862">Zinc</keyword>
<dbReference type="InterPro" id="IPR000600">
    <property type="entry name" value="ROK"/>
</dbReference>
<dbReference type="EMBL" id="QWFX01000005">
    <property type="protein sequence ID" value="RIJ33106.1"/>
    <property type="molecule type" value="Genomic_DNA"/>
</dbReference>
<dbReference type="InterPro" id="IPR051804">
    <property type="entry name" value="Carb_Metab_Reg_Kinase/Isom"/>
</dbReference>
<comment type="cofactor">
    <cofactor evidence="1">
        <name>Mg(2+)</name>
        <dbReference type="ChEBI" id="CHEBI:18420"/>
    </cofactor>
</comment>
<evidence type="ECO:0000313" key="8">
    <source>
        <dbReference type="Proteomes" id="UP000266385"/>
    </source>
</evidence>
<dbReference type="PANTHER" id="PTHR42742:SF3">
    <property type="entry name" value="FRUCTOKINASE"/>
    <property type="match status" value="1"/>
</dbReference>
<gene>
    <name evidence="7" type="ORF">D1223_04495</name>
</gene>
<dbReference type="PANTHER" id="PTHR42742">
    <property type="entry name" value="TRANSCRIPTIONAL REPRESSOR MPRA"/>
    <property type="match status" value="1"/>
</dbReference>
<comment type="caution">
    <text evidence="7">The sequence shown here is derived from an EMBL/GenBank/DDBJ whole genome shotgun (WGS) entry which is preliminary data.</text>
</comment>
<dbReference type="Gene3D" id="3.30.420.40">
    <property type="match status" value="2"/>
</dbReference>
<dbReference type="Proteomes" id="UP000266385">
    <property type="component" value="Unassembled WGS sequence"/>
</dbReference>
<evidence type="ECO:0000313" key="7">
    <source>
        <dbReference type="EMBL" id="RIJ33106.1"/>
    </source>
</evidence>
<dbReference type="SUPFAM" id="SSF53067">
    <property type="entry name" value="Actin-like ATPase domain"/>
    <property type="match status" value="1"/>
</dbReference>
<dbReference type="EC" id="2.7.1.4" evidence="5"/>
<keyword evidence="2" id="KW-0479">Metal-binding</keyword>
<dbReference type="GO" id="GO:0046872">
    <property type="term" value="F:metal ion binding"/>
    <property type="evidence" value="ECO:0007669"/>
    <property type="project" value="UniProtKB-KW"/>
</dbReference>
<reference evidence="7 8" key="1">
    <citation type="submission" date="2018-08" db="EMBL/GenBank/DDBJ databases">
        <title>Henriciella mobilis sp. nov., isolated from seawater.</title>
        <authorList>
            <person name="Cheng H."/>
            <person name="Wu Y.-H."/>
            <person name="Xu X.-W."/>
            <person name="Guo L.-L."/>
        </authorList>
    </citation>
    <scope>NUCLEOTIDE SEQUENCE [LARGE SCALE GENOMIC DNA]</scope>
    <source>
        <strain evidence="7 8">JN25</strain>
    </source>
</reference>
<dbReference type="InterPro" id="IPR043129">
    <property type="entry name" value="ATPase_NBD"/>
</dbReference>
<keyword evidence="8" id="KW-1185">Reference proteome</keyword>
<organism evidence="7 8">
    <name type="scientific">Henriciella mobilis</name>
    <dbReference type="NCBI Taxonomy" id="2305467"/>
    <lineage>
        <taxon>Bacteria</taxon>
        <taxon>Pseudomonadati</taxon>
        <taxon>Pseudomonadota</taxon>
        <taxon>Alphaproteobacteria</taxon>
        <taxon>Hyphomonadales</taxon>
        <taxon>Hyphomonadaceae</taxon>
        <taxon>Henriciella</taxon>
    </lineage>
</organism>
<dbReference type="CDD" id="cd24067">
    <property type="entry name" value="ASKHA_NBD_ROK_BsFRK-like"/>
    <property type="match status" value="1"/>
</dbReference>
<evidence type="ECO:0000256" key="2">
    <source>
        <dbReference type="ARBA" id="ARBA00022723"/>
    </source>
</evidence>
<evidence type="ECO:0000256" key="3">
    <source>
        <dbReference type="ARBA" id="ARBA00022833"/>
    </source>
</evidence>
<accession>A0A399RN54</accession>
<dbReference type="GO" id="GO:0008865">
    <property type="term" value="F:fructokinase activity"/>
    <property type="evidence" value="ECO:0007669"/>
    <property type="project" value="UniProtKB-EC"/>
</dbReference>
<dbReference type="AlphaFoldDB" id="A0A399RN54"/>
<evidence type="ECO:0000256" key="4">
    <source>
        <dbReference type="ARBA" id="ARBA00022842"/>
    </source>
</evidence>
<protein>
    <recommendedName>
        <fullName evidence="5">fructokinase</fullName>
        <ecNumber evidence="5">2.7.1.4</ecNumber>
    </recommendedName>
</protein>
<evidence type="ECO:0000256" key="1">
    <source>
        <dbReference type="ARBA" id="ARBA00001946"/>
    </source>
</evidence>
<evidence type="ECO:0000256" key="5">
    <source>
        <dbReference type="ARBA" id="ARBA00038887"/>
    </source>
</evidence>
<evidence type="ECO:0000256" key="6">
    <source>
        <dbReference type="ARBA" id="ARBA00048451"/>
    </source>
</evidence>
<name>A0A399RN54_9PROT</name>
<comment type="catalytic activity">
    <reaction evidence="6">
        <text>D-fructose + ATP = D-fructose 6-phosphate + ADP + H(+)</text>
        <dbReference type="Rhea" id="RHEA:16125"/>
        <dbReference type="ChEBI" id="CHEBI:15378"/>
        <dbReference type="ChEBI" id="CHEBI:30616"/>
        <dbReference type="ChEBI" id="CHEBI:37721"/>
        <dbReference type="ChEBI" id="CHEBI:61527"/>
        <dbReference type="ChEBI" id="CHEBI:456216"/>
        <dbReference type="EC" id="2.7.1.4"/>
    </reaction>
</comment>
<sequence>MLAAIETGGTKCVAALAEAPGKIQRRIEVPTTFPDETFARLRDALGNAGPISALGIAAFGPVDIDPASPTYGEVLVTSKPGWQGASYRNAFAGLGCPLRIESDVSGACLGEWGFGAGQGENVIAYVTVGTGIGAGVVHNGAILNGVGHYEMGHIKVSRADDDGKARSVCPLHDDCLEGLASGPSILARWGQSLSELAQGHEGLDVEASYLAQLARTLTLTHRPARIIFGGGVMKTPGLIEAIRRHTKSSLAGYIDCGRAGDMSDYIVPASLGDDAGITGALMLADSALSEQ</sequence>
<proteinExistence type="predicted"/>
<keyword evidence="4" id="KW-0460">Magnesium</keyword>
<dbReference type="Pfam" id="PF00480">
    <property type="entry name" value="ROK"/>
    <property type="match status" value="1"/>
</dbReference>